<feature type="domain" description="C2H2-type" evidence="9">
    <location>
        <begin position="679"/>
        <end position="707"/>
    </location>
</feature>
<dbReference type="EMBL" id="JAHIBW010000001">
    <property type="protein sequence ID" value="KAG7313622.1"/>
    <property type="molecule type" value="Genomic_DNA"/>
</dbReference>
<feature type="compositionally biased region" description="Basic residues" evidence="8">
    <location>
        <begin position="229"/>
        <end position="247"/>
    </location>
</feature>
<dbReference type="InterPro" id="IPR013087">
    <property type="entry name" value="Znf_C2H2_type"/>
</dbReference>
<evidence type="ECO:0000256" key="8">
    <source>
        <dbReference type="SAM" id="MobiDB-lite"/>
    </source>
</evidence>
<feature type="domain" description="C2H2-type" evidence="9">
    <location>
        <begin position="400"/>
        <end position="422"/>
    </location>
</feature>
<dbReference type="Pfam" id="PF00096">
    <property type="entry name" value="zf-C2H2"/>
    <property type="match status" value="3"/>
</dbReference>
<evidence type="ECO:0000256" key="7">
    <source>
        <dbReference type="PROSITE-ProRule" id="PRU00042"/>
    </source>
</evidence>
<evidence type="ECO:0000313" key="10">
    <source>
        <dbReference type="EMBL" id="KAG7313622.1"/>
    </source>
</evidence>
<feature type="domain" description="C2H2-type" evidence="9">
    <location>
        <begin position="553"/>
        <end position="576"/>
    </location>
</feature>
<protein>
    <recommendedName>
        <fullName evidence="9">C2H2-type domain-containing protein</fullName>
    </recommendedName>
</protein>
<organism evidence="10 11">
    <name type="scientific">Plutella xylostella</name>
    <name type="common">Diamondback moth</name>
    <name type="synonym">Plutella maculipennis</name>
    <dbReference type="NCBI Taxonomy" id="51655"/>
    <lineage>
        <taxon>Eukaryota</taxon>
        <taxon>Metazoa</taxon>
        <taxon>Ecdysozoa</taxon>
        <taxon>Arthropoda</taxon>
        <taxon>Hexapoda</taxon>
        <taxon>Insecta</taxon>
        <taxon>Pterygota</taxon>
        <taxon>Neoptera</taxon>
        <taxon>Endopterygota</taxon>
        <taxon>Lepidoptera</taxon>
        <taxon>Glossata</taxon>
        <taxon>Ditrysia</taxon>
        <taxon>Yponomeutoidea</taxon>
        <taxon>Plutellidae</taxon>
        <taxon>Plutella</taxon>
    </lineage>
</organism>
<feature type="domain" description="C2H2-type" evidence="9">
    <location>
        <begin position="289"/>
        <end position="312"/>
    </location>
</feature>
<keyword evidence="4 7" id="KW-0863">Zinc-finger</keyword>
<evidence type="ECO:0000256" key="3">
    <source>
        <dbReference type="ARBA" id="ARBA00022737"/>
    </source>
</evidence>
<evidence type="ECO:0000256" key="4">
    <source>
        <dbReference type="ARBA" id="ARBA00022771"/>
    </source>
</evidence>
<proteinExistence type="predicted"/>
<keyword evidence="3" id="KW-0677">Repeat</keyword>
<evidence type="ECO:0000313" key="11">
    <source>
        <dbReference type="Proteomes" id="UP000823941"/>
    </source>
</evidence>
<dbReference type="PROSITE" id="PS00028">
    <property type="entry name" value="ZINC_FINGER_C2H2_1"/>
    <property type="match status" value="9"/>
</dbReference>
<dbReference type="Gene3D" id="3.30.160.60">
    <property type="entry name" value="Classic Zinc Finger"/>
    <property type="match status" value="8"/>
</dbReference>
<evidence type="ECO:0000256" key="2">
    <source>
        <dbReference type="ARBA" id="ARBA00022723"/>
    </source>
</evidence>
<keyword evidence="11" id="KW-1185">Reference proteome</keyword>
<keyword evidence="2" id="KW-0479">Metal-binding</keyword>
<accession>A0ABQ7R8I4</accession>
<dbReference type="PROSITE" id="PS50157">
    <property type="entry name" value="ZINC_FINGER_C2H2_2"/>
    <property type="match status" value="9"/>
</dbReference>
<evidence type="ECO:0000256" key="6">
    <source>
        <dbReference type="ARBA" id="ARBA00023242"/>
    </source>
</evidence>
<dbReference type="PANTHER" id="PTHR24381">
    <property type="entry name" value="ZINC FINGER PROTEIN"/>
    <property type="match status" value="1"/>
</dbReference>
<dbReference type="SUPFAM" id="SSF57667">
    <property type="entry name" value="beta-beta-alpha zinc fingers"/>
    <property type="match status" value="5"/>
</dbReference>
<dbReference type="Pfam" id="PF12874">
    <property type="entry name" value="zf-met"/>
    <property type="match status" value="1"/>
</dbReference>
<feature type="domain" description="C2H2-type" evidence="9">
    <location>
        <begin position="651"/>
        <end position="678"/>
    </location>
</feature>
<feature type="region of interest" description="Disordered" evidence="8">
    <location>
        <begin position="202"/>
        <end position="253"/>
    </location>
</feature>
<name>A0ABQ7R8I4_PLUXY</name>
<feature type="domain" description="C2H2-type" evidence="9">
    <location>
        <begin position="620"/>
        <end position="643"/>
    </location>
</feature>
<feature type="domain" description="C2H2-type" evidence="9">
    <location>
        <begin position="525"/>
        <end position="552"/>
    </location>
</feature>
<feature type="domain" description="C2H2-type" evidence="9">
    <location>
        <begin position="492"/>
        <end position="519"/>
    </location>
</feature>
<dbReference type="InterPro" id="IPR036236">
    <property type="entry name" value="Znf_C2H2_sf"/>
</dbReference>
<dbReference type="Proteomes" id="UP000823941">
    <property type="component" value="Chromosome 1"/>
</dbReference>
<gene>
    <name evidence="10" type="ORF">JYU34_000781</name>
</gene>
<reference evidence="10 11" key="1">
    <citation type="submission" date="2021-06" db="EMBL/GenBank/DDBJ databases">
        <title>A haploid diamondback moth (Plutella xylostella L.) genome assembly resolves 31 chromosomes and identifies a diamide resistance mutation.</title>
        <authorList>
            <person name="Ward C.M."/>
            <person name="Perry K.D."/>
            <person name="Baker G."/>
            <person name="Powis K."/>
            <person name="Heckel D.G."/>
            <person name="Baxter S.W."/>
        </authorList>
    </citation>
    <scope>NUCLEOTIDE SEQUENCE [LARGE SCALE GENOMIC DNA]</scope>
    <source>
        <strain evidence="10 11">LV</strain>
        <tissue evidence="10">Single pupa</tissue>
    </source>
</reference>
<keyword evidence="6" id="KW-0539">Nucleus</keyword>
<comment type="subcellular location">
    <subcellularLocation>
        <location evidence="1">Nucleus</location>
    </subcellularLocation>
</comment>
<sequence>MRVGCAICLTKGRKLCTLGDALWMFLYSVFDGETEQILRSAQEKCKQIICWECRALIIKFYAFVKKTHNTIRCLQDGLNEDIQESQKSESTLSISEPEVYEVAKPQSTEQIKEPEIIETNQAVDNGDIFLTAPTVPTRAKKSDIKHETYFLPTPDSEVVKVSVDEGLDEEIKKEVDGSDDDHFLSLSVDQFVKLGVANELDNSGDASDAAEGSREGPLGVEGTGDSKVKIKRKAKKPADKKKIRKSTTKVAPSSVTPNCTVVWVPFDQAQSWYTEERRREKIDHPDYIHACEACDRTFSAEGELKTHIETCHVEGPGYQTCYLCFYTFTSQLKYKRHTEAHFILYKCKLCSYETRRPELMSNHNVAEHPDQEATHKCSRCKTLFPTQPLLKSHRKSCSLYKCEQCNKTFKFNPSYYEHLKTHQSVGKPMAYCQVCDTHFKSDKWFKQHVYRSLKHVSRDSFKHECLHCGLRLVSARRLREHEGAAHLKAGSYQCPACPKSYPSRGTLVRHTAVHHQVKVDKEKDKICDVCGKSFTSNHLLNNHIRSHTGEKPFKCEFCPAAFAQSGTLYTHNKVVHLKRISKAGHADTEKYRCEVCGKEFGTEAKRRAHHEFYHLKNAKYSCAACDKSFISSTSLKNHNASRHGLVSSRCYSCNVCDKTFSTASARCQHTKTHSSERLLKCRSCDSAFRNTGALYMHYKLKHLKLKRDERVRIKNLCKSDGEIIVNRY</sequence>
<dbReference type="Pfam" id="PF13894">
    <property type="entry name" value="zf-C2H2_4"/>
    <property type="match status" value="1"/>
</dbReference>
<keyword evidence="5" id="KW-0862">Zinc</keyword>
<comment type="caution">
    <text evidence="10">The sequence shown here is derived from an EMBL/GenBank/DDBJ whole genome shotgun (WGS) entry which is preliminary data.</text>
</comment>
<feature type="domain" description="C2H2-type" evidence="9">
    <location>
        <begin position="591"/>
        <end position="619"/>
    </location>
</feature>
<evidence type="ECO:0000256" key="1">
    <source>
        <dbReference type="ARBA" id="ARBA00004123"/>
    </source>
</evidence>
<evidence type="ECO:0000256" key="5">
    <source>
        <dbReference type="ARBA" id="ARBA00022833"/>
    </source>
</evidence>
<dbReference type="SMART" id="SM00355">
    <property type="entry name" value="ZnF_C2H2"/>
    <property type="match status" value="14"/>
</dbReference>
<evidence type="ECO:0000259" key="9">
    <source>
        <dbReference type="PROSITE" id="PS50157"/>
    </source>
</evidence>
<dbReference type="PANTHER" id="PTHR24381:SF393">
    <property type="entry name" value="CHROMATIN-LINKED ADAPTOR FOR MSL PROTEINS, ISOFORM B"/>
    <property type="match status" value="1"/>
</dbReference>